<dbReference type="SUPFAM" id="SSF53187">
    <property type="entry name" value="Zn-dependent exopeptidases"/>
    <property type="match status" value="1"/>
</dbReference>
<evidence type="ECO:0000256" key="3">
    <source>
        <dbReference type="ARBA" id="ARBA00011738"/>
    </source>
</evidence>
<dbReference type="PROSITE" id="PS00758">
    <property type="entry name" value="ARGE_DAPE_CPG2_1"/>
    <property type="match status" value="1"/>
</dbReference>
<keyword evidence="9 15" id="KW-0862">Zinc</keyword>
<dbReference type="RefSeq" id="WP_114644805.1">
    <property type="nucleotide sequence ID" value="NZ_QQNH01000003.1"/>
</dbReference>
<dbReference type="Gene3D" id="3.30.70.360">
    <property type="match status" value="1"/>
</dbReference>
<dbReference type="GO" id="GO:0009089">
    <property type="term" value="P:lysine biosynthetic process via diaminopimelate"/>
    <property type="evidence" value="ECO:0007669"/>
    <property type="project" value="UniProtKB-UniRule"/>
</dbReference>
<feature type="binding site" evidence="15">
    <location>
        <position position="142"/>
    </location>
    <ligand>
        <name>Zn(2+)</name>
        <dbReference type="ChEBI" id="CHEBI:29105"/>
        <label>2</label>
    </ligand>
</feature>
<evidence type="ECO:0000256" key="8">
    <source>
        <dbReference type="ARBA" id="ARBA00022801"/>
    </source>
</evidence>
<dbReference type="NCBIfam" id="NF009557">
    <property type="entry name" value="PRK13009.1"/>
    <property type="match status" value="1"/>
</dbReference>
<evidence type="ECO:0000256" key="5">
    <source>
        <dbReference type="ARBA" id="ARBA00022391"/>
    </source>
</evidence>
<dbReference type="GO" id="GO:0008270">
    <property type="term" value="F:zinc ion binding"/>
    <property type="evidence" value="ECO:0007669"/>
    <property type="project" value="UniProtKB-UniRule"/>
</dbReference>
<dbReference type="Pfam" id="PF07687">
    <property type="entry name" value="M20_dimer"/>
    <property type="match status" value="1"/>
</dbReference>
<dbReference type="InterPro" id="IPR036264">
    <property type="entry name" value="Bact_exopeptidase_dim_dom"/>
</dbReference>
<dbReference type="InterPro" id="IPR050072">
    <property type="entry name" value="Peptidase_M20A"/>
</dbReference>
<feature type="binding site" evidence="15">
    <location>
        <position position="170"/>
    </location>
    <ligand>
        <name>Zn(2+)</name>
        <dbReference type="ChEBI" id="CHEBI:29105"/>
        <label>1</label>
    </ligand>
</feature>
<dbReference type="InterPro" id="IPR011650">
    <property type="entry name" value="Peptidase_M20_dimer"/>
</dbReference>
<dbReference type="CDD" id="cd03891">
    <property type="entry name" value="M20_DapE_proteobac"/>
    <property type="match status" value="1"/>
</dbReference>
<evidence type="ECO:0000256" key="9">
    <source>
        <dbReference type="ARBA" id="ARBA00022833"/>
    </source>
</evidence>
<evidence type="ECO:0000313" key="18">
    <source>
        <dbReference type="Proteomes" id="UP000253759"/>
    </source>
</evidence>
<dbReference type="GO" id="GO:0009014">
    <property type="term" value="F:succinyl-diaminopimelate desuccinylase activity"/>
    <property type="evidence" value="ECO:0007669"/>
    <property type="project" value="UniProtKB-UniRule"/>
</dbReference>
<feature type="active site" evidence="15">
    <location>
        <position position="76"/>
    </location>
</feature>
<evidence type="ECO:0000256" key="2">
    <source>
        <dbReference type="ARBA" id="ARBA00006746"/>
    </source>
</evidence>
<evidence type="ECO:0000256" key="4">
    <source>
        <dbReference type="ARBA" id="ARBA00011921"/>
    </source>
</evidence>
<proteinExistence type="inferred from homology"/>
<evidence type="ECO:0000256" key="15">
    <source>
        <dbReference type="HAMAP-Rule" id="MF_01690"/>
    </source>
</evidence>
<dbReference type="GO" id="GO:0006526">
    <property type="term" value="P:L-arginine biosynthetic process"/>
    <property type="evidence" value="ECO:0007669"/>
    <property type="project" value="TreeGrafter"/>
</dbReference>
<keyword evidence="12 15" id="KW-0170">Cobalt</keyword>
<evidence type="ECO:0000256" key="7">
    <source>
        <dbReference type="ARBA" id="ARBA00022723"/>
    </source>
</evidence>
<keyword evidence="8 15" id="KW-0378">Hydrolase</keyword>
<dbReference type="EC" id="3.5.1.18" evidence="4 15"/>
<accession>A0A369W7T7</accession>
<evidence type="ECO:0000256" key="14">
    <source>
        <dbReference type="ARBA" id="ARBA00051301"/>
    </source>
</evidence>
<dbReference type="SUPFAM" id="SSF55031">
    <property type="entry name" value="Bacterial exopeptidase dimerisation domain"/>
    <property type="match status" value="1"/>
</dbReference>
<keyword evidence="7 15" id="KW-0479">Metal-binding</keyword>
<comment type="catalytic activity">
    <reaction evidence="14 15">
        <text>N-succinyl-(2S,6S)-2,6-diaminopimelate + H2O = (2S,6S)-2,6-diaminopimelate + succinate</text>
        <dbReference type="Rhea" id="RHEA:22608"/>
        <dbReference type="ChEBI" id="CHEBI:15377"/>
        <dbReference type="ChEBI" id="CHEBI:30031"/>
        <dbReference type="ChEBI" id="CHEBI:57609"/>
        <dbReference type="ChEBI" id="CHEBI:58087"/>
        <dbReference type="EC" id="3.5.1.18"/>
    </reaction>
</comment>
<feature type="binding site" evidence="15">
    <location>
        <position position="74"/>
    </location>
    <ligand>
        <name>Zn(2+)</name>
        <dbReference type="ChEBI" id="CHEBI:29105"/>
        <label>1</label>
    </ligand>
</feature>
<dbReference type="GO" id="GO:0008777">
    <property type="term" value="F:acetylornithine deacetylase activity"/>
    <property type="evidence" value="ECO:0007669"/>
    <property type="project" value="TreeGrafter"/>
</dbReference>
<evidence type="ECO:0000256" key="13">
    <source>
        <dbReference type="ARBA" id="ARBA00031891"/>
    </source>
</evidence>
<protein>
    <recommendedName>
        <fullName evidence="5 15">Succinyl-diaminopimelate desuccinylase</fullName>
        <shortName evidence="15">SDAP desuccinylase</shortName>
        <ecNumber evidence="4 15">3.5.1.18</ecNumber>
    </recommendedName>
    <alternativeName>
        <fullName evidence="13 15">N-succinyl-LL-2,6-diaminoheptanedioate amidohydrolase</fullName>
    </alternativeName>
</protein>
<keyword evidence="10 15" id="KW-0220">Diaminopimelate biosynthesis</keyword>
<keyword evidence="18" id="KW-1185">Reference proteome</keyword>
<comment type="similarity">
    <text evidence="2 15">Belongs to the peptidase M20A family. DapE subfamily.</text>
</comment>
<comment type="function">
    <text evidence="15">Catalyzes the hydrolysis of N-succinyl-L,L-diaminopimelic acid (SDAP), forming succinate and LL-2,6-diaminopimelate (DAP), an intermediate involved in the bacterial biosynthesis of lysine and meso-diaminopimelic acid, an essential component of bacterial cell walls.</text>
</comment>
<dbReference type="NCBIfam" id="TIGR01246">
    <property type="entry name" value="dapE_proteo"/>
    <property type="match status" value="1"/>
</dbReference>
<dbReference type="Pfam" id="PF01546">
    <property type="entry name" value="Peptidase_M20"/>
    <property type="match status" value="1"/>
</dbReference>
<sequence length="389" mass="41519">MAHPAVSLLADLIRRPSVTPVEAGVLDVLEAFLTPLGFACTRLRFEGDGSYPVDNLHATRKGERPGPHLLFAGHTDVVPPGDTADWSHDPFSAGIVDGVMWGRGATDMKSGVAAFCGAMQQLAAQGGLEAGTVSLAITNDEEADAVNGTKKLLEWAAARGETYDFAIVGEPSSFERFGDSIKIGRRGSLSGRITVTGKQGHAAYPQRANNPMPVAAEIVRALYAPLDAGTEHFQPTNLEVTGIDTGNPAANVIPERTTLRFNVRFNDTWTGETLLAEIQARLAAVETRGCRVDFEQVGPISRCFISPPGGHVSHLCDVMEAHNGIRPQLSTIGGTSDARFIAQYCPVVECGLIGATMHQVDERVPVADVERLSDFYARYVAAFLGRAPA</sequence>
<comment type="cofactor">
    <cofactor evidence="15">
        <name>Zn(2+)</name>
        <dbReference type="ChEBI" id="CHEBI:29105"/>
    </cofactor>
    <cofactor evidence="15">
        <name>Co(2+)</name>
        <dbReference type="ChEBI" id="CHEBI:48828"/>
    </cofactor>
    <text evidence="15">Binds 2 Zn(2+) or Co(2+) ions per subunit.</text>
</comment>
<dbReference type="EMBL" id="QQNH01000003">
    <property type="protein sequence ID" value="RDE10039.1"/>
    <property type="molecule type" value="Genomic_DNA"/>
</dbReference>
<feature type="binding site" evidence="15">
    <location>
        <position position="358"/>
    </location>
    <ligand>
        <name>Zn(2+)</name>
        <dbReference type="ChEBI" id="CHEBI:29105"/>
        <label>2</label>
    </ligand>
</feature>
<feature type="binding site" evidence="15">
    <location>
        <position position="107"/>
    </location>
    <ligand>
        <name>Zn(2+)</name>
        <dbReference type="ChEBI" id="CHEBI:29105"/>
        <label>1</label>
    </ligand>
</feature>
<evidence type="ECO:0000256" key="6">
    <source>
        <dbReference type="ARBA" id="ARBA00022605"/>
    </source>
</evidence>
<organism evidence="17 18">
    <name type="scientific">Pelagibacterium lacus</name>
    <dbReference type="NCBI Taxonomy" id="2282655"/>
    <lineage>
        <taxon>Bacteria</taxon>
        <taxon>Pseudomonadati</taxon>
        <taxon>Pseudomonadota</taxon>
        <taxon>Alphaproteobacteria</taxon>
        <taxon>Hyphomicrobiales</taxon>
        <taxon>Devosiaceae</taxon>
        <taxon>Pelagibacterium</taxon>
    </lineage>
</organism>
<keyword evidence="6 15" id="KW-0028">Amino-acid biosynthesis</keyword>
<name>A0A369W7T7_9HYPH</name>
<dbReference type="GO" id="GO:0019877">
    <property type="term" value="P:diaminopimelate biosynthetic process"/>
    <property type="evidence" value="ECO:0007669"/>
    <property type="project" value="UniProtKB-UniRule"/>
</dbReference>
<evidence type="ECO:0000313" key="17">
    <source>
        <dbReference type="EMBL" id="RDE10039.1"/>
    </source>
</evidence>
<dbReference type="InterPro" id="IPR005941">
    <property type="entry name" value="DapE_proteobac"/>
</dbReference>
<feature type="domain" description="Peptidase M20 dimerisation" evidence="16">
    <location>
        <begin position="183"/>
        <end position="285"/>
    </location>
</feature>
<evidence type="ECO:0000256" key="12">
    <source>
        <dbReference type="ARBA" id="ARBA00023285"/>
    </source>
</evidence>
<dbReference type="GO" id="GO:0050897">
    <property type="term" value="F:cobalt ion binding"/>
    <property type="evidence" value="ECO:0007669"/>
    <property type="project" value="UniProtKB-UniRule"/>
</dbReference>
<feature type="binding site" evidence="15">
    <location>
        <position position="107"/>
    </location>
    <ligand>
        <name>Zn(2+)</name>
        <dbReference type="ChEBI" id="CHEBI:29105"/>
        <label>2</label>
    </ligand>
</feature>
<reference evidence="18" key="1">
    <citation type="submission" date="2018-07" db="EMBL/GenBank/DDBJ databases">
        <authorList>
            <person name="Liu B.-T."/>
            <person name="Du Z."/>
        </authorList>
    </citation>
    <scope>NUCLEOTIDE SEQUENCE [LARGE SCALE GENOMIC DNA]</scope>
    <source>
        <strain evidence="18">XYN52</strain>
    </source>
</reference>
<evidence type="ECO:0000259" key="16">
    <source>
        <dbReference type="Pfam" id="PF07687"/>
    </source>
</evidence>
<gene>
    <name evidence="15" type="primary">dapE</name>
    <name evidence="17" type="ORF">DVH29_03665</name>
</gene>
<dbReference type="PANTHER" id="PTHR43808">
    <property type="entry name" value="ACETYLORNITHINE DEACETYLASE"/>
    <property type="match status" value="1"/>
</dbReference>
<dbReference type="HAMAP" id="MF_01690">
    <property type="entry name" value="DapE"/>
    <property type="match status" value="1"/>
</dbReference>
<comment type="caution">
    <text evidence="17">The sequence shown here is derived from an EMBL/GenBank/DDBJ whole genome shotgun (WGS) entry which is preliminary data.</text>
</comment>
<dbReference type="Gene3D" id="3.40.630.10">
    <property type="entry name" value="Zn peptidases"/>
    <property type="match status" value="2"/>
</dbReference>
<dbReference type="InterPro" id="IPR002933">
    <property type="entry name" value="Peptidase_M20"/>
</dbReference>
<evidence type="ECO:0000256" key="11">
    <source>
        <dbReference type="ARBA" id="ARBA00023154"/>
    </source>
</evidence>
<comment type="subunit">
    <text evidence="3 15">Homodimer.</text>
</comment>
<evidence type="ECO:0000256" key="1">
    <source>
        <dbReference type="ARBA" id="ARBA00005130"/>
    </source>
</evidence>
<evidence type="ECO:0000256" key="10">
    <source>
        <dbReference type="ARBA" id="ARBA00022915"/>
    </source>
</evidence>
<dbReference type="UniPathway" id="UPA00034">
    <property type="reaction ID" value="UER00021"/>
</dbReference>
<dbReference type="AlphaFoldDB" id="A0A369W7T7"/>
<feature type="active site" description="Proton acceptor" evidence="15">
    <location>
        <position position="141"/>
    </location>
</feature>
<dbReference type="OrthoDB" id="9809784at2"/>
<comment type="pathway">
    <text evidence="1 15">Amino-acid biosynthesis; L-lysine biosynthesis via DAP pathway; LL-2,6-diaminopimelate from (S)-tetrahydrodipicolinate (succinylase route): step 3/3.</text>
</comment>
<dbReference type="Proteomes" id="UP000253759">
    <property type="component" value="Unassembled WGS sequence"/>
</dbReference>
<keyword evidence="11 15" id="KW-0457">Lysine biosynthesis</keyword>
<dbReference type="PANTHER" id="PTHR43808:SF31">
    <property type="entry name" value="N-ACETYL-L-CITRULLINE DEACETYLASE"/>
    <property type="match status" value="1"/>
</dbReference>
<dbReference type="InterPro" id="IPR001261">
    <property type="entry name" value="ArgE/DapE_CS"/>
</dbReference>